<evidence type="ECO:0000313" key="3">
    <source>
        <dbReference type="Proteomes" id="UP000179243"/>
    </source>
</evidence>
<dbReference type="Proteomes" id="UP000179243">
    <property type="component" value="Unassembled WGS sequence"/>
</dbReference>
<evidence type="ECO:0000313" key="2">
    <source>
        <dbReference type="EMBL" id="OGK03098.1"/>
    </source>
</evidence>
<organism evidence="2 3">
    <name type="scientific">Candidatus Raymondbacteria bacterium RIFOXYD12_FULL_49_13</name>
    <dbReference type="NCBI Taxonomy" id="1817890"/>
    <lineage>
        <taxon>Bacteria</taxon>
        <taxon>Raymondiibacteriota</taxon>
    </lineage>
</organism>
<proteinExistence type="predicted"/>
<dbReference type="AlphaFoldDB" id="A0A1F7F940"/>
<accession>A0A1F7F940</accession>
<dbReference type="InterPro" id="IPR041657">
    <property type="entry name" value="HTH_17"/>
</dbReference>
<dbReference type="SUPFAM" id="SSF46955">
    <property type="entry name" value="Putative DNA-binding domain"/>
    <property type="match status" value="1"/>
</dbReference>
<dbReference type="Pfam" id="PF12728">
    <property type="entry name" value="HTH_17"/>
    <property type="match status" value="1"/>
</dbReference>
<gene>
    <name evidence="2" type="ORF">A2519_06790</name>
</gene>
<reference evidence="2 3" key="1">
    <citation type="journal article" date="2016" name="Nat. Commun.">
        <title>Thousands of microbial genomes shed light on interconnected biogeochemical processes in an aquifer system.</title>
        <authorList>
            <person name="Anantharaman K."/>
            <person name="Brown C.T."/>
            <person name="Hug L.A."/>
            <person name="Sharon I."/>
            <person name="Castelle C.J."/>
            <person name="Probst A.J."/>
            <person name="Thomas B.C."/>
            <person name="Singh A."/>
            <person name="Wilkins M.J."/>
            <person name="Karaoz U."/>
            <person name="Brodie E.L."/>
            <person name="Williams K.H."/>
            <person name="Hubbard S.S."/>
            <person name="Banfield J.F."/>
        </authorList>
    </citation>
    <scope>NUCLEOTIDE SEQUENCE [LARGE SCALE GENOMIC DNA]</scope>
</reference>
<feature type="domain" description="Helix-turn-helix" evidence="1">
    <location>
        <begin position="11"/>
        <end position="60"/>
    </location>
</feature>
<dbReference type="InterPro" id="IPR009061">
    <property type="entry name" value="DNA-bd_dom_put_sf"/>
</dbReference>
<protein>
    <recommendedName>
        <fullName evidence="1">Helix-turn-helix domain-containing protein</fullName>
    </recommendedName>
</protein>
<dbReference type="EMBL" id="MFYX01000097">
    <property type="protein sequence ID" value="OGK03098.1"/>
    <property type="molecule type" value="Genomic_DNA"/>
</dbReference>
<comment type="caution">
    <text evidence="2">The sequence shown here is derived from an EMBL/GenBank/DDBJ whole genome shotgun (WGS) entry which is preliminary data.</text>
</comment>
<name>A0A1F7F940_UNCRA</name>
<evidence type="ECO:0000259" key="1">
    <source>
        <dbReference type="Pfam" id="PF12728"/>
    </source>
</evidence>
<sequence length="66" mass="7477">MENLNSINGRLLTINDLATKLNVTERAIRDWVFKGKLKSVIVRAGRLIRFDPAKVEAKIEEGILLD</sequence>